<dbReference type="PANTHER" id="PTHR11241:SF0">
    <property type="entry name" value="DEOXYURIDINE 5'-TRIPHOSPHATE NUCLEOTIDOHYDROLASE"/>
    <property type="match status" value="1"/>
</dbReference>
<dbReference type="EMBL" id="DWWM01000007">
    <property type="protein sequence ID" value="HJC35819.1"/>
    <property type="molecule type" value="Genomic_DNA"/>
</dbReference>
<dbReference type="InterPro" id="IPR008181">
    <property type="entry name" value="dUTPase"/>
</dbReference>
<dbReference type="GO" id="GO:0004170">
    <property type="term" value="F:dUTP diphosphatase activity"/>
    <property type="evidence" value="ECO:0007669"/>
    <property type="project" value="UniProtKB-EC"/>
</dbReference>
<dbReference type="InterPro" id="IPR036157">
    <property type="entry name" value="dUTPase-like_sf"/>
</dbReference>
<name>A0A9D2SVF3_9FIRM</name>
<dbReference type="AlphaFoldDB" id="A0A9D2SVF3"/>
<evidence type="ECO:0000313" key="7">
    <source>
        <dbReference type="EMBL" id="HJC35819.1"/>
    </source>
</evidence>
<comment type="caution">
    <text evidence="7">The sequence shown here is derived from an EMBL/GenBank/DDBJ whole genome shotgun (WGS) entry which is preliminary data.</text>
</comment>
<dbReference type="Proteomes" id="UP000823896">
    <property type="component" value="Unassembled WGS sequence"/>
</dbReference>
<dbReference type="PANTHER" id="PTHR11241">
    <property type="entry name" value="DEOXYURIDINE 5'-TRIPHOSPHATE NUCLEOTIDOHYDROLASE"/>
    <property type="match status" value="1"/>
</dbReference>
<dbReference type="GO" id="GO:0046081">
    <property type="term" value="P:dUTP catabolic process"/>
    <property type="evidence" value="ECO:0007669"/>
    <property type="project" value="InterPro"/>
</dbReference>
<reference evidence="7" key="1">
    <citation type="journal article" date="2021" name="PeerJ">
        <title>Extensive microbial diversity within the chicken gut microbiome revealed by metagenomics and culture.</title>
        <authorList>
            <person name="Gilroy R."/>
            <person name="Ravi A."/>
            <person name="Getino M."/>
            <person name="Pursley I."/>
            <person name="Horton D.L."/>
            <person name="Alikhan N.F."/>
            <person name="Baker D."/>
            <person name="Gharbi K."/>
            <person name="Hall N."/>
            <person name="Watson M."/>
            <person name="Adriaenssens E.M."/>
            <person name="Foster-Nyarko E."/>
            <person name="Jarju S."/>
            <person name="Secka A."/>
            <person name="Antonio M."/>
            <person name="Oren A."/>
            <person name="Chaudhuri R.R."/>
            <person name="La Ragione R."/>
            <person name="Hildebrand F."/>
            <person name="Pallen M.J."/>
        </authorList>
    </citation>
    <scope>NUCLEOTIDE SEQUENCE</scope>
    <source>
        <strain evidence="7">CHK187-11901</strain>
    </source>
</reference>
<evidence type="ECO:0000256" key="1">
    <source>
        <dbReference type="ARBA" id="ARBA00006581"/>
    </source>
</evidence>
<dbReference type="Pfam" id="PF00692">
    <property type="entry name" value="dUTPase"/>
    <property type="match status" value="1"/>
</dbReference>
<reference evidence="7" key="2">
    <citation type="submission" date="2021-04" db="EMBL/GenBank/DDBJ databases">
        <authorList>
            <person name="Gilroy R."/>
        </authorList>
    </citation>
    <scope>NUCLEOTIDE SEQUENCE</scope>
    <source>
        <strain evidence="7">CHK187-11901</strain>
    </source>
</reference>
<dbReference type="InterPro" id="IPR029054">
    <property type="entry name" value="dUTPase-like"/>
</dbReference>
<evidence type="ECO:0000256" key="4">
    <source>
        <dbReference type="ARBA" id="ARBA00023080"/>
    </source>
</evidence>
<proteinExistence type="inferred from homology"/>
<organism evidence="7 8">
    <name type="scientific">Candidatus Merdibacter merdavium</name>
    <dbReference type="NCBI Taxonomy" id="2838692"/>
    <lineage>
        <taxon>Bacteria</taxon>
        <taxon>Bacillati</taxon>
        <taxon>Bacillota</taxon>
        <taxon>Erysipelotrichia</taxon>
        <taxon>Erysipelotrichales</taxon>
        <taxon>Erysipelotrichaceae</taxon>
        <taxon>Merdibacter</taxon>
    </lineage>
</organism>
<evidence type="ECO:0000313" key="8">
    <source>
        <dbReference type="Proteomes" id="UP000823896"/>
    </source>
</evidence>
<evidence type="ECO:0000256" key="2">
    <source>
        <dbReference type="ARBA" id="ARBA00012379"/>
    </source>
</evidence>
<feature type="domain" description="dUTPase-like" evidence="6">
    <location>
        <begin position="39"/>
        <end position="165"/>
    </location>
</feature>
<keyword evidence="4" id="KW-0546">Nucleotide metabolism</keyword>
<accession>A0A9D2SVF3</accession>
<sequence>MQRIAKFEKVSLAQFTYDAQRLFPASSPDAIQKAWEALTLPVRATAGSAGYDFRLPFAVEAAAGQSVIIPSGIRCAMAEGWVLLLFPRSSLGFRHRMRLDNTVGVIDADYHGADNEGHILIRFTADEPLTLPAGSAFAQGVFVPFGICEEDDAKQQRCGGFGSTGR</sequence>
<gene>
    <name evidence="7" type="ORF">H9702_01660</name>
</gene>
<dbReference type="InterPro" id="IPR033704">
    <property type="entry name" value="dUTPase_trimeric"/>
</dbReference>
<dbReference type="SUPFAM" id="SSF51283">
    <property type="entry name" value="dUTPase-like"/>
    <property type="match status" value="1"/>
</dbReference>
<dbReference type="GO" id="GO:0000287">
    <property type="term" value="F:magnesium ion binding"/>
    <property type="evidence" value="ECO:0007669"/>
    <property type="project" value="InterPro"/>
</dbReference>
<evidence type="ECO:0000256" key="3">
    <source>
        <dbReference type="ARBA" id="ARBA00022801"/>
    </source>
</evidence>
<dbReference type="CDD" id="cd07557">
    <property type="entry name" value="trimeric_dUTPase"/>
    <property type="match status" value="1"/>
</dbReference>
<comment type="similarity">
    <text evidence="1">Belongs to the dUTPase family.</text>
</comment>
<dbReference type="Gene3D" id="2.70.40.10">
    <property type="match status" value="1"/>
</dbReference>
<evidence type="ECO:0000259" key="6">
    <source>
        <dbReference type="Pfam" id="PF00692"/>
    </source>
</evidence>
<protein>
    <recommendedName>
        <fullName evidence="2">dUTP diphosphatase</fullName>
        <ecNumber evidence="2">3.6.1.23</ecNumber>
    </recommendedName>
</protein>
<dbReference type="EC" id="3.6.1.23" evidence="2"/>
<comment type="catalytic activity">
    <reaction evidence="5">
        <text>dUTP + H2O = dUMP + diphosphate + H(+)</text>
        <dbReference type="Rhea" id="RHEA:10248"/>
        <dbReference type="ChEBI" id="CHEBI:15377"/>
        <dbReference type="ChEBI" id="CHEBI:15378"/>
        <dbReference type="ChEBI" id="CHEBI:33019"/>
        <dbReference type="ChEBI" id="CHEBI:61555"/>
        <dbReference type="ChEBI" id="CHEBI:246422"/>
        <dbReference type="EC" id="3.6.1.23"/>
    </reaction>
</comment>
<dbReference type="GO" id="GO:0006226">
    <property type="term" value="P:dUMP biosynthetic process"/>
    <property type="evidence" value="ECO:0007669"/>
    <property type="project" value="InterPro"/>
</dbReference>
<evidence type="ECO:0000256" key="5">
    <source>
        <dbReference type="ARBA" id="ARBA00047686"/>
    </source>
</evidence>
<keyword evidence="3" id="KW-0378">Hydrolase</keyword>